<accession>A0A327VLC1</accession>
<dbReference type="OrthoDB" id="1053324at2"/>
<dbReference type="EMBL" id="QLMA01000009">
    <property type="protein sequence ID" value="RAJ75540.1"/>
    <property type="molecule type" value="Genomic_DNA"/>
</dbReference>
<name>A0A327VLC1_9BACT</name>
<keyword evidence="2" id="KW-1185">Reference proteome</keyword>
<dbReference type="AlphaFoldDB" id="A0A327VLC1"/>
<dbReference type="Proteomes" id="UP000249819">
    <property type="component" value="Unassembled WGS sequence"/>
</dbReference>
<evidence type="ECO:0000313" key="2">
    <source>
        <dbReference type="Proteomes" id="UP000249819"/>
    </source>
</evidence>
<dbReference type="RefSeq" id="WP_111594697.1">
    <property type="nucleotide sequence ID" value="NZ_QLMA01000009.1"/>
</dbReference>
<comment type="caution">
    <text evidence="1">The sequence shown here is derived from an EMBL/GenBank/DDBJ whole genome shotgun (WGS) entry which is preliminary data.</text>
</comment>
<reference evidence="1 2" key="1">
    <citation type="submission" date="2018-06" db="EMBL/GenBank/DDBJ databases">
        <title>Genomic Encyclopedia of Archaeal and Bacterial Type Strains, Phase II (KMG-II): from individual species to whole genera.</title>
        <authorList>
            <person name="Goeker M."/>
        </authorList>
    </citation>
    <scope>NUCLEOTIDE SEQUENCE [LARGE SCALE GENOMIC DNA]</scope>
    <source>
        <strain evidence="1 2">DSM 29821</strain>
    </source>
</reference>
<evidence type="ECO:0000313" key="1">
    <source>
        <dbReference type="EMBL" id="RAJ75540.1"/>
    </source>
</evidence>
<sequence length="284" mass="32004">MARTIEQIQSLIVDKVNSTPELKLLNSISKTSIFRLFIYVTAFCQWTLDQLFDLHKQEVSDLISKMKPHSLKWYAEKAKRFQYGFNLPAESDTYDNTGIQNDQIEASKIVHFCAIVEQPDSRGVMSLRVKAATKKGDLEMLTPDQLTAFTKYMNTVKDAGVRLIVSSDKGDDLRLRLDVYYNPLVLGSNGSRLDGTDSEPVQQAIREYLTSLPFNGSLVLAYLTDALQKVDGVVIPQIIGAEARYGNLPYKSIDLLYQPDAGYVRIFNEKDDLSINFIAQTSII</sequence>
<gene>
    <name evidence="1" type="ORF">CLV59_109154</name>
</gene>
<protein>
    <recommendedName>
        <fullName evidence="3">Nucleotidyltransferase</fullName>
    </recommendedName>
</protein>
<evidence type="ECO:0008006" key="3">
    <source>
        <dbReference type="Google" id="ProtNLM"/>
    </source>
</evidence>
<proteinExistence type="predicted"/>
<organism evidence="1 2">
    <name type="scientific">Chitinophaga dinghuensis</name>
    <dbReference type="NCBI Taxonomy" id="1539050"/>
    <lineage>
        <taxon>Bacteria</taxon>
        <taxon>Pseudomonadati</taxon>
        <taxon>Bacteroidota</taxon>
        <taxon>Chitinophagia</taxon>
        <taxon>Chitinophagales</taxon>
        <taxon>Chitinophagaceae</taxon>
        <taxon>Chitinophaga</taxon>
    </lineage>
</organism>